<dbReference type="InterPro" id="IPR002018">
    <property type="entry name" value="CarbesteraseB"/>
</dbReference>
<name>A0AB34KLS0_9PEZI</name>
<dbReference type="AlphaFoldDB" id="A0AB34KLS0"/>
<dbReference type="Pfam" id="PF00135">
    <property type="entry name" value="COesterase"/>
    <property type="match status" value="1"/>
</dbReference>
<proteinExistence type="predicted"/>
<accession>A0AB34KLS0</accession>
<comment type="caution">
    <text evidence="2">The sequence shown here is derived from an EMBL/GenBank/DDBJ whole genome shotgun (WGS) entry which is preliminary data.</text>
</comment>
<dbReference type="PANTHER" id="PTHR43142:SF5">
    <property type="entry name" value="CARBOXYLIC ESTER HYDROLASE"/>
    <property type="match status" value="1"/>
</dbReference>
<evidence type="ECO:0000313" key="2">
    <source>
        <dbReference type="EMBL" id="KAL1585106.1"/>
    </source>
</evidence>
<reference evidence="2 3" key="1">
    <citation type="journal article" date="2020" name="Microbiol. Resour. Announc.">
        <title>Draft Genome Sequence of a Cladosporium Species Isolated from the Mesophotic Ascidian Didemnum maculosum.</title>
        <authorList>
            <person name="Gioti A."/>
            <person name="Siaperas R."/>
            <person name="Nikolaivits E."/>
            <person name="Le Goff G."/>
            <person name="Ouazzani J."/>
            <person name="Kotoulas G."/>
            <person name="Topakas E."/>
        </authorList>
    </citation>
    <scope>NUCLEOTIDE SEQUENCE [LARGE SCALE GENOMIC DNA]</scope>
    <source>
        <strain evidence="2 3">TM138-S3</strain>
    </source>
</reference>
<dbReference type="RefSeq" id="XP_069228212.1">
    <property type="nucleotide sequence ID" value="XM_069375146.1"/>
</dbReference>
<dbReference type="SUPFAM" id="SSF53474">
    <property type="entry name" value="alpha/beta-Hydrolases"/>
    <property type="match status" value="1"/>
</dbReference>
<dbReference type="InterPro" id="IPR029058">
    <property type="entry name" value="AB_hydrolase_fold"/>
</dbReference>
<dbReference type="GeneID" id="96007984"/>
<dbReference type="EMBL" id="JAAQHG020000021">
    <property type="protein sequence ID" value="KAL1585106.1"/>
    <property type="molecule type" value="Genomic_DNA"/>
</dbReference>
<dbReference type="PANTHER" id="PTHR43142">
    <property type="entry name" value="CARBOXYLIC ESTER HYDROLASE"/>
    <property type="match status" value="1"/>
</dbReference>
<evidence type="ECO:0000313" key="3">
    <source>
        <dbReference type="Proteomes" id="UP000803884"/>
    </source>
</evidence>
<dbReference type="Proteomes" id="UP000803884">
    <property type="component" value="Unassembled WGS sequence"/>
</dbReference>
<keyword evidence="3" id="KW-1185">Reference proteome</keyword>
<protein>
    <recommendedName>
        <fullName evidence="1">Carboxylesterase type B domain-containing protein</fullName>
    </recommendedName>
</protein>
<gene>
    <name evidence="2" type="ORF">WHR41_06541</name>
</gene>
<organism evidence="2 3">
    <name type="scientific">Cladosporium halotolerans</name>
    <dbReference type="NCBI Taxonomy" id="1052096"/>
    <lineage>
        <taxon>Eukaryota</taxon>
        <taxon>Fungi</taxon>
        <taxon>Dikarya</taxon>
        <taxon>Ascomycota</taxon>
        <taxon>Pezizomycotina</taxon>
        <taxon>Dothideomycetes</taxon>
        <taxon>Dothideomycetidae</taxon>
        <taxon>Cladosporiales</taxon>
        <taxon>Cladosporiaceae</taxon>
        <taxon>Cladosporium</taxon>
    </lineage>
</organism>
<feature type="domain" description="Carboxylesterase type B" evidence="1">
    <location>
        <begin position="14"/>
        <end position="297"/>
    </location>
</feature>
<sequence length="551" mass="60126">MATANTFHHPTLGSIKGILRDGLLRFTNIPYATIPHRFARSSLLQQLPRTASTSVGNGLHDAYDATGIPPASIQPFDAPANEVKGCQIPPEILDGFHEEQSEDCLRLSITVPAHARPGNDLPVLVFVHGGAFFLGSTTRPYYDPSTLCRQALEQAEGCVFVGVNYRLGALGFAHLPGAHSVPENNGLYDQRIAFEWVRRFIAGFGGDAGEITALGQSAGGMSLTAHDYSGLENVWRRRVVFSGSLVTMPVKDGKEKEAEFWSLAEKTGVMGVGVGREEAVEKLKEVDVGRIRDAAGVGLLCVESEMLPYSDASMKRMSTPAAWSNVGDSAGLESQIVSSTTYDGGISYNLMIENKDRKGHAKAFFDIANSSGLSHPQELLDLYNITTTDDDPVALRKICQFETDIGFFAASLAQVSGFPGKSYLLLFDLGSPFEGFLPAGECATHTWDIIAMLGSCEKWLEDEYRTAITDLRDRVLRFSVKGEEPWPAWTEDEGKAMVVGKEGLSVVGFDEYMGAETRRGKMLKLAEKEAGDDGRDLLWSEVCRRFLMAEK</sequence>
<evidence type="ECO:0000259" key="1">
    <source>
        <dbReference type="Pfam" id="PF00135"/>
    </source>
</evidence>
<dbReference type="Gene3D" id="3.40.50.1820">
    <property type="entry name" value="alpha/beta hydrolase"/>
    <property type="match status" value="1"/>
</dbReference>